<name>A0ABV9ZV27_9ACTN</name>
<reference evidence="2" key="1">
    <citation type="journal article" date="2019" name="Int. J. Syst. Evol. Microbiol.">
        <title>The Global Catalogue of Microorganisms (GCM) 10K type strain sequencing project: providing services to taxonomists for standard genome sequencing and annotation.</title>
        <authorList>
            <consortium name="The Broad Institute Genomics Platform"/>
            <consortium name="The Broad Institute Genome Sequencing Center for Infectious Disease"/>
            <person name="Wu L."/>
            <person name="Ma J."/>
        </authorList>
    </citation>
    <scope>NUCLEOTIDE SEQUENCE [LARGE SCALE GENOMIC DNA]</scope>
    <source>
        <strain evidence="2">CGMCC 4.1641</strain>
    </source>
</reference>
<keyword evidence="2" id="KW-1185">Reference proteome</keyword>
<sequence>MITHAPLADHARCLYGDESRCRYGDEYRDAPKSGGDHREHYFVGELTFADADSIVTVLWELSPHLVGGCLPVRLRNLSYRLPLLQRPDNSVLMREAADSLYLLSARARLG</sequence>
<dbReference type="RefSeq" id="WP_382038454.1">
    <property type="nucleotide sequence ID" value="NZ_JBHSKJ010000003.1"/>
</dbReference>
<protein>
    <submittedName>
        <fullName evidence="1">Uncharacterized protein</fullName>
    </submittedName>
</protein>
<evidence type="ECO:0000313" key="1">
    <source>
        <dbReference type="EMBL" id="MFC5144556.1"/>
    </source>
</evidence>
<dbReference type="Proteomes" id="UP001596222">
    <property type="component" value="Unassembled WGS sequence"/>
</dbReference>
<comment type="caution">
    <text evidence="1">The sequence shown here is derived from an EMBL/GenBank/DDBJ whole genome shotgun (WGS) entry which is preliminary data.</text>
</comment>
<organism evidence="1 2">
    <name type="scientific">Streptomyces aureoversilis</name>
    <dbReference type="NCBI Taxonomy" id="67277"/>
    <lineage>
        <taxon>Bacteria</taxon>
        <taxon>Bacillati</taxon>
        <taxon>Actinomycetota</taxon>
        <taxon>Actinomycetes</taxon>
        <taxon>Kitasatosporales</taxon>
        <taxon>Streptomycetaceae</taxon>
        <taxon>Streptomyces</taxon>
    </lineage>
</organism>
<proteinExistence type="predicted"/>
<dbReference type="EMBL" id="JBHSKJ010000003">
    <property type="protein sequence ID" value="MFC5144556.1"/>
    <property type="molecule type" value="Genomic_DNA"/>
</dbReference>
<evidence type="ECO:0000313" key="2">
    <source>
        <dbReference type="Proteomes" id="UP001596222"/>
    </source>
</evidence>
<gene>
    <name evidence="1" type="ORF">ACFPP6_07665</name>
</gene>
<accession>A0ABV9ZV27</accession>